<feature type="repeat" description="PPR" evidence="3">
    <location>
        <begin position="127"/>
        <end position="162"/>
    </location>
</feature>
<dbReference type="FunFam" id="1.25.40.10:FF:000073">
    <property type="entry name" value="Pentatricopeptide repeat-containing protein chloroplastic"/>
    <property type="match status" value="1"/>
</dbReference>
<evidence type="ECO:0000259" key="4">
    <source>
        <dbReference type="Pfam" id="PF14432"/>
    </source>
</evidence>
<evidence type="ECO:0000313" key="5">
    <source>
        <dbReference type="EMBL" id="KAJ4838340.1"/>
    </source>
</evidence>
<dbReference type="PROSITE" id="PS51375">
    <property type="entry name" value="PPR"/>
    <property type="match status" value="6"/>
</dbReference>
<keyword evidence="6" id="KW-1185">Reference proteome</keyword>
<dbReference type="FunFam" id="1.25.40.10:FF:000344">
    <property type="entry name" value="Pentatricopeptide repeat-containing protein"/>
    <property type="match status" value="1"/>
</dbReference>
<dbReference type="FunFam" id="1.25.40.10:FF:000196">
    <property type="entry name" value="Pentatricopeptide repeat-containing protein At4g14850"/>
    <property type="match status" value="1"/>
</dbReference>
<dbReference type="Gene3D" id="1.25.40.10">
    <property type="entry name" value="Tetratricopeptide repeat domain"/>
    <property type="match status" value="5"/>
</dbReference>
<feature type="domain" description="DYW" evidence="4">
    <location>
        <begin position="746"/>
        <end position="838"/>
    </location>
</feature>
<evidence type="ECO:0000256" key="2">
    <source>
        <dbReference type="ARBA" id="ARBA00022737"/>
    </source>
</evidence>
<accession>A0A9Q0FX77</accession>
<dbReference type="InterPro" id="IPR011990">
    <property type="entry name" value="TPR-like_helical_dom_sf"/>
</dbReference>
<dbReference type="Pfam" id="PF14432">
    <property type="entry name" value="DYW_deaminase"/>
    <property type="match status" value="1"/>
</dbReference>
<feature type="repeat" description="PPR" evidence="3">
    <location>
        <begin position="531"/>
        <end position="565"/>
    </location>
</feature>
<dbReference type="InterPro" id="IPR046960">
    <property type="entry name" value="PPR_At4g14850-like_plant"/>
</dbReference>
<dbReference type="PANTHER" id="PTHR47926">
    <property type="entry name" value="PENTATRICOPEPTIDE REPEAT-CONTAINING PROTEIN"/>
    <property type="match status" value="1"/>
</dbReference>
<dbReference type="InterPro" id="IPR002885">
    <property type="entry name" value="PPR_rpt"/>
</dbReference>
<dbReference type="Pfam" id="PF12854">
    <property type="entry name" value="PPR_1"/>
    <property type="match status" value="1"/>
</dbReference>
<dbReference type="FunFam" id="1.25.40.10:FF:000366">
    <property type="entry name" value="Pentatricopeptide (PPR) repeat-containing protein"/>
    <property type="match status" value="1"/>
</dbReference>
<name>A0A9Q0FX77_9ROSI</name>
<dbReference type="AlphaFoldDB" id="A0A9Q0FX77"/>
<reference evidence="5" key="1">
    <citation type="submission" date="2022-02" db="EMBL/GenBank/DDBJ databases">
        <authorList>
            <person name="Henning P.M."/>
            <person name="McCubbin A.G."/>
            <person name="Shore J.S."/>
        </authorList>
    </citation>
    <scope>NUCLEOTIDE SEQUENCE</scope>
    <source>
        <strain evidence="5">F60SS</strain>
        <tissue evidence="5">Leaves</tissue>
    </source>
</reference>
<comment type="similarity">
    <text evidence="1">Belongs to the PPR family. PCMP-H subfamily.</text>
</comment>
<dbReference type="PANTHER" id="PTHR47926:SF486">
    <property type="entry name" value="(WILD MALAYSIAN BANANA) HYPOTHETICAL PROTEIN"/>
    <property type="match status" value="1"/>
</dbReference>
<comment type="caution">
    <text evidence="5">The sequence shown here is derived from an EMBL/GenBank/DDBJ whole genome shotgun (WGS) entry which is preliminary data.</text>
</comment>
<dbReference type="Pfam" id="PF01535">
    <property type="entry name" value="PPR"/>
    <property type="match status" value="4"/>
</dbReference>
<dbReference type="Pfam" id="PF20431">
    <property type="entry name" value="E_motif"/>
    <property type="match status" value="1"/>
</dbReference>
<dbReference type="GO" id="GO:0008270">
    <property type="term" value="F:zinc ion binding"/>
    <property type="evidence" value="ECO:0007669"/>
    <property type="project" value="InterPro"/>
</dbReference>
<dbReference type="EMBL" id="JAKUCV010003579">
    <property type="protein sequence ID" value="KAJ4838340.1"/>
    <property type="molecule type" value="Genomic_DNA"/>
</dbReference>
<dbReference type="FunFam" id="1.25.40.10:FF:000669">
    <property type="entry name" value="Pentatricopeptide repeat-containing protein At4g33990"/>
    <property type="match status" value="1"/>
</dbReference>
<dbReference type="GO" id="GO:0003723">
    <property type="term" value="F:RNA binding"/>
    <property type="evidence" value="ECO:0007669"/>
    <property type="project" value="InterPro"/>
</dbReference>
<protein>
    <recommendedName>
        <fullName evidence="4">DYW domain-containing protein</fullName>
    </recommendedName>
</protein>
<feature type="repeat" description="PPR" evidence="3">
    <location>
        <begin position="429"/>
        <end position="459"/>
    </location>
</feature>
<evidence type="ECO:0000313" key="6">
    <source>
        <dbReference type="Proteomes" id="UP001141552"/>
    </source>
</evidence>
<gene>
    <name evidence="5" type="ORF">Tsubulata_002774</name>
</gene>
<feature type="repeat" description="PPR" evidence="3">
    <location>
        <begin position="500"/>
        <end position="530"/>
    </location>
</feature>
<sequence length="838" mass="94571">MILRLSRLVPNCKRRHVCKTRSLLQPHHQSFSSAAVSSLRNEYIRGFDGLEEPIPHYNALPLLQQIDFEALFRFCSTENHVKCLHRLVLVSGRFSDSFLSSKFVNLYAYFGDALLARRTFDQIRRKDVYSWNSMVSAYVRKGLFLDAINCFHQFFVASGLRPDFYTFPPVVKACRDLLDGKRMHCLILKLGFEWDVFVAASLIHMYTRFGIVQAARKLFDDMPVRDNGLWNAMISGYCQNGNNAQALDVADEMKLEGVRMDVVTIASILPACAQMDDILSGQLIHLYVIKHGLDFDLFVSNALINLYAKFGRLGQSKKVFDQMMVRDIVSWNSIIAAYEQNGDPVTAHLFFNKMQQAGVRPDYLTLVSLASVVSHLNDHQNSRSIHGFVMRKGWFMEGVVVGNAIVDMYAKIGALESARTVFEGLPVKDVVSWNTLITGYAQNGLASEAIEAYGMMEDCKEIIPSQGTWVSILPAYSHIGALQQGMRIHGHIIKTCLHLDVYVVTCLIDMYGKCGKLDDAMSLFNQIPRKCSVPWNAIISCHGVHGHGEEALNLFREMLAEGVNPDHITFVALLSACSHSGLVSGAQWCFNLMQEEFGIKPSLKHYCCMVDVFGRAGHLKMAYDFIQNMPVEPDGSVWGALVNSCRIHGNVELGKYASNRLFEVDPHNVGYYVLLSNMYANFGRWEGVDKVRSLARGRGLRKTPGWSSILLNNKVDVFYTGKQSHPKCEEIDRELTELTAKIKILGYVPDFSFVMQDVEDDEKEHILMSHSERSAIAYGIISTPPKSPITIFKNLRVCGDCHNATKYLSLITEREIIVRDSNRFHHFKDGVCSCGDYW</sequence>
<dbReference type="OrthoDB" id="185373at2759"/>
<proteinExistence type="inferred from homology"/>
<feature type="repeat" description="PPR" evidence="3">
    <location>
        <begin position="327"/>
        <end position="361"/>
    </location>
</feature>
<dbReference type="InterPro" id="IPR046848">
    <property type="entry name" value="E_motif"/>
</dbReference>
<evidence type="ECO:0000256" key="1">
    <source>
        <dbReference type="ARBA" id="ARBA00006643"/>
    </source>
</evidence>
<dbReference type="InterPro" id="IPR032867">
    <property type="entry name" value="DYW_dom"/>
</dbReference>
<reference evidence="5" key="2">
    <citation type="journal article" date="2023" name="Plants (Basel)">
        <title>Annotation of the Turnera subulata (Passifloraceae) Draft Genome Reveals the S-Locus Evolved after the Divergence of Turneroideae from Passifloroideae in a Stepwise Manner.</title>
        <authorList>
            <person name="Henning P.M."/>
            <person name="Roalson E.H."/>
            <person name="Mir W."/>
            <person name="McCubbin A.G."/>
            <person name="Shore J.S."/>
        </authorList>
    </citation>
    <scope>NUCLEOTIDE SEQUENCE</scope>
    <source>
        <strain evidence="5">F60SS</strain>
    </source>
</reference>
<evidence type="ECO:0000256" key="3">
    <source>
        <dbReference type="PROSITE-ProRule" id="PRU00708"/>
    </source>
</evidence>
<dbReference type="GO" id="GO:0009451">
    <property type="term" value="P:RNA modification"/>
    <property type="evidence" value="ECO:0007669"/>
    <property type="project" value="InterPro"/>
</dbReference>
<keyword evidence="2" id="KW-0677">Repeat</keyword>
<dbReference type="Proteomes" id="UP001141552">
    <property type="component" value="Unassembled WGS sequence"/>
</dbReference>
<organism evidence="5 6">
    <name type="scientific">Turnera subulata</name>
    <dbReference type="NCBI Taxonomy" id="218843"/>
    <lineage>
        <taxon>Eukaryota</taxon>
        <taxon>Viridiplantae</taxon>
        <taxon>Streptophyta</taxon>
        <taxon>Embryophyta</taxon>
        <taxon>Tracheophyta</taxon>
        <taxon>Spermatophyta</taxon>
        <taxon>Magnoliopsida</taxon>
        <taxon>eudicotyledons</taxon>
        <taxon>Gunneridae</taxon>
        <taxon>Pentapetalae</taxon>
        <taxon>rosids</taxon>
        <taxon>fabids</taxon>
        <taxon>Malpighiales</taxon>
        <taxon>Passifloraceae</taxon>
        <taxon>Turnera</taxon>
    </lineage>
</organism>
<feature type="repeat" description="PPR" evidence="3">
    <location>
        <begin position="226"/>
        <end position="260"/>
    </location>
</feature>
<dbReference type="Pfam" id="PF13041">
    <property type="entry name" value="PPR_2"/>
    <property type="match status" value="3"/>
</dbReference>
<dbReference type="NCBIfam" id="TIGR00756">
    <property type="entry name" value="PPR"/>
    <property type="match status" value="7"/>
</dbReference>